<name>A0A8T0TWT3_PANVG</name>
<comment type="caution">
    <text evidence="2">The sequence shown here is derived from an EMBL/GenBank/DDBJ whole genome shotgun (WGS) entry which is preliminary data.</text>
</comment>
<accession>A0A8T0TWT3</accession>
<organism evidence="2 3">
    <name type="scientific">Panicum virgatum</name>
    <name type="common">Blackwell switchgrass</name>
    <dbReference type="NCBI Taxonomy" id="38727"/>
    <lineage>
        <taxon>Eukaryota</taxon>
        <taxon>Viridiplantae</taxon>
        <taxon>Streptophyta</taxon>
        <taxon>Embryophyta</taxon>
        <taxon>Tracheophyta</taxon>
        <taxon>Spermatophyta</taxon>
        <taxon>Magnoliopsida</taxon>
        <taxon>Liliopsida</taxon>
        <taxon>Poales</taxon>
        <taxon>Poaceae</taxon>
        <taxon>PACMAD clade</taxon>
        <taxon>Panicoideae</taxon>
        <taxon>Panicodae</taxon>
        <taxon>Paniceae</taxon>
        <taxon>Panicinae</taxon>
        <taxon>Panicum</taxon>
        <taxon>Panicum sect. Hiantes</taxon>
    </lineage>
</organism>
<dbReference type="EMBL" id="CM029043">
    <property type="protein sequence ID" value="KAG2613246.1"/>
    <property type="molecule type" value="Genomic_DNA"/>
</dbReference>
<feature type="compositionally biased region" description="Polar residues" evidence="1">
    <location>
        <begin position="11"/>
        <end position="21"/>
    </location>
</feature>
<feature type="region of interest" description="Disordered" evidence="1">
    <location>
        <begin position="1"/>
        <end position="21"/>
    </location>
</feature>
<proteinExistence type="predicted"/>
<dbReference type="Proteomes" id="UP000823388">
    <property type="component" value="Chromosome 4K"/>
</dbReference>
<evidence type="ECO:0000313" key="3">
    <source>
        <dbReference type="Proteomes" id="UP000823388"/>
    </source>
</evidence>
<protein>
    <submittedName>
        <fullName evidence="2">Uncharacterized protein</fullName>
    </submittedName>
</protein>
<dbReference type="AlphaFoldDB" id="A0A8T0TWT3"/>
<sequence>MAGAERKRQAGANSQPASNQISSTTLHNWSLELSALVEARFREGLDWIHLWRHRSKDPIRLNG</sequence>
<gene>
    <name evidence="2" type="ORF">PVAP13_4KG346000</name>
</gene>
<evidence type="ECO:0000256" key="1">
    <source>
        <dbReference type="SAM" id="MobiDB-lite"/>
    </source>
</evidence>
<reference evidence="2" key="1">
    <citation type="submission" date="2020-05" db="EMBL/GenBank/DDBJ databases">
        <title>WGS assembly of Panicum virgatum.</title>
        <authorList>
            <person name="Lovell J.T."/>
            <person name="Jenkins J."/>
            <person name="Shu S."/>
            <person name="Juenger T.E."/>
            <person name="Schmutz J."/>
        </authorList>
    </citation>
    <scope>NUCLEOTIDE SEQUENCE</scope>
    <source>
        <strain evidence="2">AP13</strain>
    </source>
</reference>
<evidence type="ECO:0000313" key="2">
    <source>
        <dbReference type="EMBL" id="KAG2613246.1"/>
    </source>
</evidence>
<keyword evidence="3" id="KW-1185">Reference proteome</keyword>